<dbReference type="AlphaFoldDB" id="D3PWY7"/>
<evidence type="ECO:0000313" key="2">
    <source>
        <dbReference type="EMBL" id="ADD45211.1"/>
    </source>
</evidence>
<dbReference type="Gene3D" id="3.90.1200.10">
    <property type="match status" value="1"/>
</dbReference>
<dbReference type="RefSeq" id="WP_013020782.1">
    <property type="nucleotide sequence ID" value="NC_013947.1"/>
</dbReference>
<keyword evidence="3" id="KW-1185">Reference proteome</keyword>
<name>D3PWY7_STANL</name>
<dbReference type="EMBL" id="CP001778">
    <property type="protein sequence ID" value="ADD45211.1"/>
    <property type="molecule type" value="Genomic_DNA"/>
</dbReference>
<dbReference type="InterPro" id="IPR002575">
    <property type="entry name" value="Aminoglycoside_PTrfase"/>
</dbReference>
<dbReference type="eggNOG" id="COG0510">
    <property type="taxonomic scope" value="Bacteria"/>
</dbReference>
<dbReference type="STRING" id="446470.Snas_5580"/>
<proteinExistence type="predicted"/>
<dbReference type="HOGENOM" id="CLU_803889_0_0_11"/>
<dbReference type="InterPro" id="IPR011009">
    <property type="entry name" value="Kinase-like_dom_sf"/>
</dbReference>
<organism evidence="2 3">
    <name type="scientific">Stackebrandtia nassauensis (strain DSM 44728 / CIP 108903 / NRRL B-16338 / NBRC 102104 / LLR-40K-21)</name>
    <dbReference type="NCBI Taxonomy" id="446470"/>
    <lineage>
        <taxon>Bacteria</taxon>
        <taxon>Bacillati</taxon>
        <taxon>Actinomycetota</taxon>
        <taxon>Actinomycetes</taxon>
        <taxon>Glycomycetales</taxon>
        <taxon>Glycomycetaceae</taxon>
        <taxon>Stackebrandtia</taxon>
    </lineage>
</organism>
<sequence length="345" mass="38701">MLRKRVYGQRLHDELGAPTRVRKLGSSPRSKVWWAELTDGPVIVKQVVDGSDVEQQFQREHTALRLASRAKPAVVPRLLAADADERILVMEYLDEGRPGPDWQCQYAVALARLHASVEADSGLPNWRGPDDNDVDDFLDLARAWRVTVPASARTELTDLVRRLADSAVPALLHGDPCPSGNVLYPADGLRFIDFEQSSVGNGLVELAYLRIGFPTCYSSPDTPRELLGQAEDAYRATWREETGTEVTGDLADACAGWTISGDSLVERAHRESRRHLSRLINSDWKWGKATARERLAFRLEVTADIAADSAELRTVAELCRNLREAMRARWPQLRRLTDPELNYDH</sequence>
<gene>
    <name evidence="2" type="ordered locus">Snas_5580</name>
</gene>
<evidence type="ECO:0000259" key="1">
    <source>
        <dbReference type="Pfam" id="PF01636"/>
    </source>
</evidence>
<dbReference type="OrthoDB" id="115252at2"/>
<dbReference type="Gene3D" id="3.30.200.20">
    <property type="entry name" value="Phosphorylase Kinase, domain 1"/>
    <property type="match status" value="1"/>
</dbReference>
<reference evidence="2 3" key="1">
    <citation type="journal article" date="2009" name="Stand. Genomic Sci.">
        <title>Complete genome sequence of Stackebrandtia nassauensis type strain (LLR-40K-21).</title>
        <authorList>
            <person name="Munk C."/>
            <person name="Lapidus A."/>
            <person name="Copeland A."/>
            <person name="Jando M."/>
            <person name="Mayilraj S."/>
            <person name="Glavina Del Rio T."/>
            <person name="Nolan M."/>
            <person name="Chen F."/>
            <person name="Lucas S."/>
            <person name="Tice H."/>
            <person name="Cheng J.F."/>
            <person name="Han C."/>
            <person name="Detter J.C."/>
            <person name="Bruce D."/>
            <person name="Goodwin L."/>
            <person name="Chain P."/>
            <person name="Pitluck S."/>
            <person name="Goker M."/>
            <person name="Ovchinikova G."/>
            <person name="Pati A."/>
            <person name="Ivanova N."/>
            <person name="Mavromatis K."/>
            <person name="Chen A."/>
            <person name="Palaniappan K."/>
            <person name="Land M."/>
            <person name="Hauser L."/>
            <person name="Chang Y.J."/>
            <person name="Jeffries C.D."/>
            <person name="Bristow J."/>
            <person name="Eisen J.A."/>
            <person name="Markowitz V."/>
            <person name="Hugenholtz P."/>
            <person name="Kyrpides N.C."/>
            <person name="Klenk H.P."/>
        </authorList>
    </citation>
    <scope>NUCLEOTIDE SEQUENCE [LARGE SCALE GENOMIC DNA]</scope>
    <source>
        <strain evidence="3">DSM 44728 / CIP 108903 / NRRL B-16338 / NBRC 102104 / LLR-40K-21</strain>
    </source>
</reference>
<keyword evidence="2" id="KW-0808">Transferase</keyword>
<evidence type="ECO:0000313" key="3">
    <source>
        <dbReference type="Proteomes" id="UP000000844"/>
    </source>
</evidence>
<dbReference type="Pfam" id="PF01636">
    <property type="entry name" value="APH"/>
    <property type="match status" value="1"/>
</dbReference>
<dbReference type="GO" id="GO:0016740">
    <property type="term" value="F:transferase activity"/>
    <property type="evidence" value="ECO:0007669"/>
    <property type="project" value="UniProtKB-KW"/>
</dbReference>
<dbReference type="SUPFAM" id="SSF56112">
    <property type="entry name" value="Protein kinase-like (PK-like)"/>
    <property type="match status" value="1"/>
</dbReference>
<dbReference type="KEGG" id="sna:Snas_5580"/>
<feature type="domain" description="Aminoglycoside phosphotransferase" evidence="1">
    <location>
        <begin position="30"/>
        <end position="239"/>
    </location>
</feature>
<protein>
    <submittedName>
        <fullName evidence="2">Aminoglycoside phosphotransferase</fullName>
    </submittedName>
</protein>
<accession>D3PWY7</accession>
<dbReference type="Proteomes" id="UP000000844">
    <property type="component" value="Chromosome"/>
</dbReference>